<dbReference type="InterPro" id="IPR017853">
    <property type="entry name" value="GH"/>
</dbReference>
<comment type="caution">
    <text evidence="1">The sequence shown here is derived from an EMBL/GenBank/DDBJ whole genome shotgun (WGS) entry which is preliminary data.</text>
</comment>
<gene>
    <name evidence="1" type="ORF">OSB04_015166</name>
</gene>
<dbReference type="EMBL" id="JARYMX010000004">
    <property type="protein sequence ID" value="KAJ9551121.1"/>
    <property type="molecule type" value="Genomic_DNA"/>
</dbReference>
<accession>A0AA38WJV5</accession>
<dbReference type="SUPFAM" id="SSF51445">
    <property type="entry name" value="(Trans)glycosidases"/>
    <property type="match status" value="1"/>
</dbReference>
<proteinExistence type="predicted"/>
<organism evidence="1 2">
    <name type="scientific">Centaurea solstitialis</name>
    <name type="common">yellow star-thistle</name>
    <dbReference type="NCBI Taxonomy" id="347529"/>
    <lineage>
        <taxon>Eukaryota</taxon>
        <taxon>Viridiplantae</taxon>
        <taxon>Streptophyta</taxon>
        <taxon>Embryophyta</taxon>
        <taxon>Tracheophyta</taxon>
        <taxon>Spermatophyta</taxon>
        <taxon>Magnoliopsida</taxon>
        <taxon>eudicotyledons</taxon>
        <taxon>Gunneridae</taxon>
        <taxon>Pentapetalae</taxon>
        <taxon>asterids</taxon>
        <taxon>campanulids</taxon>
        <taxon>Asterales</taxon>
        <taxon>Asteraceae</taxon>
        <taxon>Carduoideae</taxon>
        <taxon>Cardueae</taxon>
        <taxon>Centaureinae</taxon>
        <taxon>Centaurea</taxon>
    </lineage>
</organism>
<evidence type="ECO:0000313" key="2">
    <source>
        <dbReference type="Proteomes" id="UP001172457"/>
    </source>
</evidence>
<keyword evidence="2" id="KW-1185">Reference proteome</keyword>
<dbReference type="AlphaFoldDB" id="A0AA38WJV5"/>
<evidence type="ECO:0000313" key="1">
    <source>
        <dbReference type="EMBL" id="KAJ9551121.1"/>
    </source>
</evidence>
<dbReference type="Gene3D" id="3.20.20.80">
    <property type="entry name" value="Glycosidases"/>
    <property type="match status" value="1"/>
</dbReference>
<dbReference type="Proteomes" id="UP001172457">
    <property type="component" value="Chromosome 4"/>
</dbReference>
<reference evidence="1" key="1">
    <citation type="submission" date="2023-03" db="EMBL/GenBank/DDBJ databases">
        <title>Chromosome-scale reference genome and RAD-based genetic map of yellow starthistle (Centaurea solstitialis) reveal putative structural variation and QTLs associated with invader traits.</title>
        <authorList>
            <person name="Reatini B."/>
            <person name="Cang F.A."/>
            <person name="Jiang Q."/>
            <person name="Mckibben M.T.W."/>
            <person name="Barker M.S."/>
            <person name="Rieseberg L.H."/>
            <person name="Dlugosch K.M."/>
        </authorList>
    </citation>
    <scope>NUCLEOTIDE SEQUENCE</scope>
    <source>
        <strain evidence="1">CAN-66</strain>
        <tissue evidence="1">Leaf</tissue>
    </source>
</reference>
<sequence length="203" mass="23390">MDRIHGFQGLDLYVTTLLTTSGNMMNLGTLFDEWLVALNLISYPIDSVSRDFDWVHIRSYDYHSPLTDNFTAEHTPLYDPSSRYQGNGAKAKGMAITRDGLLSYEYIKRYLRGYRVKSVYNSTYLLMRKRRGFLELSKAAGTTHKTLFLNDLHGQLHAYVLWKEGNGMEFIDPSLNDASSTYKLIKCMQVALLCVEEKWAHRP</sequence>
<name>A0AA38WJV5_9ASTR</name>
<protein>
    <submittedName>
        <fullName evidence="1">Uncharacterized protein</fullName>
    </submittedName>
</protein>